<dbReference type="InParanoid" id="A0A369KDZ0"/>
<name>A0A369KDZ0_HYPMA</name>
<reference evidence="1" key="1">
    <citation type="submission" date="2018-04" db="EMBL/GenBank/DDBJ databases">
        <title>Whole genome sequencing of Hypsizygus marmoreus.</title>
        <authorList>
            <person name="Choi I.-G."/>
            <person name="Min B."/>
            <person name="Kim J.-G."/>
            <person name="Kim S."/>
            <person name="Oh Y.-L."/>
            <person name="Kong W.-S."/>
            <person name="Park H."/>
            <person name="Jeong J."/>
            <person name="Song E.-S."/>
        </authorList>
    </citation>
    <scope>NUCLEOTIDE SEQUENCE [LARGE SCALE GENOMIC DNA]</scope>
    <source>
        <strain evidence="1">51987-8</strain>
    </source>
</reference>
<dbReference type="OrthoDB" id="2750929at2759"/>
<keyword evidence="2" id="KW-1185">Reference proteome</keyword>
<dbReference type="AlphaFoldDB" id="A0A369KDZ0"/>
<sequence length="351" mass="39008">MLKLCRSSGIVVKRCALHPSPPTFKQSIPGICQWWRRYNSSAPPDTSTTKPTTTATRHRRTISTLDPSHLQDHDFLDLSTNIGSATLTTRPSTPEPSSPTSHVTIHYLRSTIPFLPFPPHARGFLYYHHDPALPPTSSGVRFRCTPSPHVSSFFSAGQDLLSPDGRAPWTVWIMVIATKRTYAGLKELLISDGLVTTELMRHCAELGEASGAVHGLGRMHRRTLFMLGQPFFLDLGTVPRVVAMGTGEIRAAQIQFTSVGWRGSGGRFYPYSGHCMVRFERSEEHQGRRVAVVRVLEVLKPIEVTDPTYYNSCRRAFEKPRAGSLLMKGGRPLTIDADGDTELGKCLRLLM</sequence>
<comment type="caution">
    <text evidence="1">The sequence shown here is derived from an EMBL/GenBank/DDBJ whole genome shotgun (WGS) entry which is preliminary data.</text>
</comment>
<dbReference type="Proteomes" id="UP000076154">
    <property type="component" value="Unassembled WGS sequence"/>
</dbReference>
<proteinExistence type="predicted"/>
<dbReference type="EMBL" id="LUEZ02000001">
    <property type="protein sequence ID" value="RDB31117.1"/>
    <property type="molecule type" value="Genomic_DNA"/>
</dbReference>
<evidence type="ECO:0000313" key="2">
    <source>
        <dbReference type="Proteomes" id="UP000076154"/>
    </source>
</evidence>
<evidence type="ECO:0000313" key="1">
    <source>
        <dbReference type="EMBL" id="RDB31117.1"/>
    </source>
</evidence>
<accession>A0A369KDZ0</accession>
<organism evidence="1 2">
    <name type="scientific">Hypsizygus marmoreus</name>
    <name type="common">White beech mushroom</name>
    <name type="synonym">Agaricus marmoreus</name>
    <dbReference type="NCBI Taxonomy" id="39966"/>
    <lineage>
        <taxon>Eukaryota</taxon>
        <taxon>Fungi</taxon>
        <taxon>Dikarya</taxon>
        <taxon>Basidiomycota</taxon>
        <taxon>Agaricomycotina</taxon>
        <taxon>Agaricomycetes</taxon>
        <taxon>Agaricomycetidae</taxon>
        <taxon>Agaricales</taxon>
        <taxon>Tricholomatineae</taxon>
        <taxon>Lyophyllaceae</taxon>
        <taxon>Hypsizygus</taxon>
    </lineage>
</organism>
<protein>
    <submittedName>
        <fullName evidence="1">Uncharacterized protein</fullName>
    </submittedName>
</protein>
<gene>
    <name evidence="1" type="ORF">Hypma_000042</name>
</gene>